<comment type="caution">
    <text evidence="1">The sequence shown here is derived from an EMBL/GenBank/DDBJ whole genome shotgun (WGS) entry which is preliminary data.</text>
</comment>
<reference evidence="1" key="1">
    <citation type="journal article" date="2015" name="Nature">
        <title>Complex archaea that bridge the gap between prokaryotes and eukaryotes.</title>
        <authorList>
            <person name="Spang A."/>
            <person name="Saw J.H."/>
            <person name="Jorgensen S.L."/>
            <person name="Zaremba-Niedzwiedzka K."/>
            <person name="Martijn J."/>
            <person name="Lind A.E."/>
            <person name="van Eijk R."/>
            <person name="Schleper C."/>
            <person name="Guy L."/>
            <person name="Ettema T.J."/>
        </authorList>
    </citation>
    <scope>NUCLEOTIDE SEQUENCE</scope>
</reference>
<proteinExistence type="predicted"/>
<gene>
    <name evidence="1" type="ORF">LCGC14_0769640</name>
</gene>
<evidence type="ECO:0000313" key="1">
    <source>
        <dbReference type="EMBL" id="KKN36842.1"/>
    </source>
</evidence>
<protein>
    <recommendedName>
        <fullName evidence="2">DUF4177 domain-containing protein</fullName>
    </recommendedName>
</protein>
<dbReference type="AlphaFoldDB" id="A0A0F9QIL1"/>
<sequence>MPRYDYDHFTSTDLNYEEGTQQAPALVQYLRQKGTEGWHVVHFEGETDGEFFVLLEKRILDVG</sequence>
<organism evidence="1">
    <name type="scientific">marine sediment metagenome</name>
    <dbReference type="NCBI Taxonomy" id="412755"/>
    <lineage>
        <taxon>unclassified sequences</taxon>
        <taxon>metagenomes</taxon>
        <taxon>ecological metagenomes</taxon>
    </lineage>
</organism>
<name>A0A0F9QIL1_9ZZZZ</name>
<evidence type="ECO:0008006" key="2">
    <source>
        <dbReference type="Google" id="ProtNLM"/>
    </source>
</evidence>
<dbReference type="EMBL" id="LAZR01001939">
    <property type="protein sequence ID" value="KKN36842.1"/>
    <property type="molecule type" value="Genomic_DNA"/>
</dbReference>
<accession>A0A0F9QIL1</accession>